<feature type="transmembrane region" description="Helical" evidence="18">
    <location>
        <begin position="863"/>
        <end position="887"/>
    </location>
</feature>
<dbReference type="SUPFAM" id="SSF56784">
    <property type="entry name" value="HAD-like"/>
    <property type="match status" value="1"/>
</dbReference>
<dbReference type="Gene3D" id="3.40.50.1000">
    <property type="entry name" value="HAD superfamily/HAD-like"/>
    <property type="match status" value="1"/>
</dbReference>
<feature type="transmembrane region" description="Helical" evidence="18">
    <location>
        <begin position="295"/>
        <end position="313"/>
    </location>
</feature>
<reference evidence="23" key="4">
    <citation type="submission" date="2024-11" db="PDB data bank">
        <title>Crystal structure of magnesium-transporting ATPase MgtA in an E1-like magnesium-bound state.</title>
        <authorList>
            <person name="Khan M.B."/>
            <person name="Primeau J.O."/>
            <person name="Basu P.C."/>
            <person name="Morth J.P."/>
            <person name="Lemieux M.J."/>
            <person name="Young H.S."/>
        </authorList>
    </citation>
    <scope>X-RAY CRYSTALLOGRAPHY (3.55 ANGSTROMS) OF 20-929 IN COMPLEX WITH MG(2+)</scope>
</reference>
<dbReference type="Gene3D" id="3.40.1110.10">
    <property type="entry name" value="Calcium-transporting ATPase, cytoplasmic domain N"/>
    <property type="match status" value="1"/>
</dbReference>
<feature type="transmembrane region" description="Helical" evidence="18">
    <location>
        <begin position="824"/>
        <end position="842"/>
    </location>
</feature>
<feature type="binding site" evidence="23">
    <location>
        <position position="725"/>
    </location>
    <ligand>
        <name>Mg(2+)</name>
        <dbReference type="ChEBI" id="CHEBI:18420"/>
    </ligand>
</feature>
<dbReference type="EMBL" id="OGTW01000081">
    <property type="protein sequence ID" value="SPB27108.1"/>
    <property type="molecule type" value="Genomic_DNA"/>
</dbReference>
<dbReference type="SFLD" id="SFLDF00027">
    <property type="entry name" value="p-type_atpase"/>
    <property type="match status" value="1"/>
</dbReference>
<evidence type="ECO:0000256" key="9">
    <source>
        <dbReference type="ARBA" id="ARBA00022692"/>
    </source>
</evidence>
<dbReference type="PDB" id="9EJN">
    <property type="method" value="X-ray"/>
    <property type="resolution" value="3.55 A"/>
    <property type="chains" value="A/B/C/D=20-929"/>
</dbReference>
<evidence type="ECO:0000313" key="22">
    <source>
        <dbReference type="Proteomes" id="UP000279235"/>
    </source>
</evidence>
<evidence type="ECO:0000256" key="18">
    <source>
        <dbReference type="SAM" id="Phobius"/>
    </source>
</evidence>
<proteinExistence type="evidence at protein level"/>
<keyword evidence="14 18" id="KW-1133">Transmembrane helix</keyword>
<dbReference type="InterPro" id="IPR023299">
    <property type="entry name" value="ATPase_P-typ_cyto_dom_N"/>
</dbReference>
<reference evidence="22" key="2">
    <citation type="submission" date="2018-05" db="EMBL/GenBank/DDBJ databases">
        <authorList>
            <person name="Duru I."/>
        </authorList>
    </citation>
    <scope>NUCLEOTIDE SEQUENCE [LARGE SCALE GENOMIC DNA]</scope>
</reference>
<dbReference type="SFLD" id="SFLDS00003">
    <property type="entry name" value="Haloacid_Dehalogenase"/>
    <property type="match status" value="1"/>
</dbReference>
<dbReference type="PRINTS" id="PR01836">
    <property type="entry name" value="MGATPASE"/>
</dbReference>
<evidence type="ECO:0000256" key="13">
    <source>
        <dbReference type="ARBA" id="ARBA00022967"/>
    </source>
</evidence>
<keyword evidence="6" id="KW-1003">Cell membrane</keyword>
<name>A0A2X0R2L8_9LACT</name>
<evidence type="ECO:0000313" key="21">
    <source>
        <dbReference type="EMBL" id="SPS11828.1"/>
    </source>
</evidence>
<evidence type="ECO:0000256" key="16">
    <source>
        <dbReference type="ARBA" id="ARBA00029806"/>
    </source>
</evidence>
<dbReference type="SUPFAM" id="SSF81665">
    <property type="entry name" value="Calcium ATPase, transmembrane domain M"/>
    <property type="match status" value="1"/>
</dbReference>
<dbReference type="Pfam" id="PF13246">
    <property type="entry name" value="Cation_ATPase"/>
    <property type="match status" value="1"/>
</dbReference>
<evidence type="ECO:0000259" key="19">
    <source>
        <dbReference type="SMART" id="SM00831"/>
    </source>
</evidence>
<comment type="subcellular location">
    <subcellularLocation>
        <location evidence="2">Cell inner membrane</location>
        <topology evidence="2">Multi-pass membrane protein</topology>
    </subcellularLocation>
</comment>
<protein>
    <recommendedName>
        <fullName evidence="5">Magnesium-transporting ATPase, P-type 1</fullName>
        <ecNumber evidence="4">7.2.2.14</ecNumber>
    </recommendedName>
    <alternativeName>
        <fullName evidence="16">Mg(2+) transport ATPase, P-type 1</fullName>
    </alternativeName>
</protein>
<dbReference type="Pfam" id="PF00689">
    <property type="entry name" value="Cation_ATPase_C"/>
    <property type="match status" value="1"/>
</dbReference>
<organism evidence="21 22">
    <name type="scientific">Lactococcus lactis</name>
    <dbReference type="NCBI Taxonomy" id="1358"/>
    <lineage>
        <taxon>Bacteria</taxon>
        <taxon>Bacillati</taxon>
        <taxon>Bacillota</taxon>
        <taxon>Bacilli</taxon>
        <taxon>Lactobacillales</taxon>
        <taxon>Streptococcaceae</taxon>
        <taxon>Lactococcus</taxon>
    </lineage>
</organism>
<dbReference type="InterPro" id="IPR018303">
    <property type="entry name" value="ATPase_P-typ_P_site"/>
</dbReference>
<dbReference type="PROSITE" id="PS00154">
    <property type="entry name" value="ATPASE_E1_E2"/>
    <property type="match status" value="1"/>
</dbReference>
<keyword evidence="8" id="KW-0597">Phosphoprotein</keyword>
<dbReference type="GO" id="GO:0005886">
    <property type="term" value="C:plasma membrane"/>
    <property type="evidence" value="ECO:0007669"/>
    <property type="project" value="UniProtKB-SubCell"/>
</dbReference>
<evidence type="ECO:0000256" key="3">
    <source>
        <dbReference type="ARBA" id="ARBA00008746"/>
    </source>
</evidence>
<evidence type="ECO:0000256" key="2">
    <source>
        <dbReference type="ARBA" id="ARBA00004429"/>
    </source>
</evidence>
<reference evidence="21" key="3">
    <citation type="submission" date="2018-05" db="EMBL/GenBank/DDBJ databases">
        <authorList>
            <person name="Lanie J.A."/>
            <person name="Ng W.-L."/>
            <person name="Kazmierczak K.M."/>
            <person name="Andrzejewski T.M."/>
            <person name="Davidsen T.M."/>
            <person name="Wayne K.J."/>
            <person name="Tettelin H."/>
            <person name="Glass J.I."/>
            <person name="Rusch D."/>
            <person name="Podicherti R."/>
            <person name="Tsui H.-C.T."/>
            <person name="Winkler M.E."/>
        </authorList>
    </citation>
    <scope>NUCLEOTIDE SEQUENCE</scope>
    <source>
        <strain evidence="21">Lactococcus lactis</strain>
    </source>
</reference>
<dbReference type="EMBL" id="OGTW02000081">
    <property type="protein sequence ID" value="SPS11828.1"/>
    <property type="molecule type" value="Genomic_DNA"/>
</dbReference>
<evidence type="ECO:0000256" key="4">
    <source>
        <dbReference type="ARBA" id="ARBA00012786"/>
    </source>
</evidence>
<dbReference type="SMART" id="SM00831">
    <property type="entry name" value="Cation_ATPase_N"/>
    <property type="match status" value="1"/>
</dbReference>
<dbReference type="Gene3D" id="1.20.1110.10">
    <property type="entry name" value="Calcium-transporting ATPase, transmembrane domain"/>
    <property type="match status" value="1"/>
</dbReference>
<dbReference type="InterPro" id="IPR059000">
    <property type="entry name" value="ATPase_P-type_domA"/>
</dbReference>
<evidence type="ECO:0000256" key="11">
    <source>
        <dbReference type="ARBA" id="ARBA00022840"/>
    </source>
</evidence>
<evidence type="ECO:0007829" key="23">
    <source>
        <dbReference type="PDB" id="9EJN"/>
    </source>
</evidence>
<dbReference type="PANTHER" id="PTHR42861">
    <property type="entry name" value="CALCIUM-TRANSPORTING ATPASE"/>
    <property type="match status" value="1"/>
</dbReference>
<keyword evidence="13" id="KW-1278">Translocase</keyword>
<evidence type="ECO:0000256" key="7">
    <source>
        <dbReference type="ARBA" id="ARBA00022519"/>
    </source>
</evidence>
<sequence length="929" mass="102668">MPNVWDCTRKNIIEYEVQTNEKIRKTLENTKRATTFVDNNEINARLEFAKTSTKEELFQKFKTSNKGLSEEQVEISREQYGDNTITRGKKTSLIKRLYQAFINPFTIILFVLALVSAFTDIILAAPGEKNPQGLIIITTMVLISGILRFVQETRSGNAAENLLKMITTTTNVHRLESGSQEIPIEEVLVGDIIHLSAGDMVPADLRIIQAKDLFISQASLTGESEPVEKLDLATDEKDDSITESVNLAFMGSNVISGSAYGVVIATGDATIFGEMAKSVTEDSTKTTFEKGVNSVSWVLIRFMLVMVPFVLLINGFTKGDWMEAALFALAVAVGLTPEMLPMIVTTCLAKGAVTMSKEKTIIKNLNSIQNLGSMNILCTDKTGTLTQDKVVLMRHLDIHGQENIRVLRHGFLNSYYQTGLKNLMDLAIIEGAEAKQDKNPELGGLSSKYTKVDEIPFDFERRRMSVVVKSNTNGATSKTQMITKGAAEEMLDICTLVEDKGNVVHLTPELRAYILKKVDELNEEGMRVILVAQKTNPSPIDTFSVQDESEMVLMGYLAFLDPPKESTAKAIKALNKYGVSVKILTGDNDKVTRSVCKQVGLPVDKTILGSDIDQLDDNELAKVAKEASVFAKLSPQQKARIVTTLRNSGNSVGYMGDGINDAAAMKSSDVGISVDSAVDIAKESADVILLEKDLMVLEKGIIEGRKTYANMIKYIKMTASSNFGNMFSVLIASAFLPFIPMLSIHILLLNLIYDFSCTAIPWDNVDEEYLVVPRKWDASSVSKFMLWIGPTSSVFDITTYLLMFFVICPATFGPFSSLVPGSVAYIGFIALFHTGWFVESMWTQTLVIHMIRTPKIPFLQSRASAPLTILTFMGIIGLTIIPFTSFGHSIGLMALPINFFPWLILTVVMYMMLVTIFKKIFVSKYGELL</sequence>
<dbReference type="SUPFAM" id="SSF81660">
    <property type="entry name" value="Metal cation-transporting ATPase, ATP-binding domain N"/>
    <property type="match status" value="1"/>
</dbReference>
<evidence type="ECO:0000256" key="1">
    <source>
        <dbReference type="ARBA" id="ARBA00003954"/>
    </source>
</evidence>
<dbReference type="SMR" id="A0A2X0R2L8"/>
<evidence type="ECO:0000256" key="17">
    <source>
        <dbReference type="ARBA" id="ARBA00047295"/>
    </source>
</evidence>
<dbReference type="NCBIfam" id="NF011702">
    <property type="entry name" value="PRK15122.1"/>
    <property type="match status" value="1"/>
</dbReference>
<dbReference type="CDD" id="cd02077">
    <property type="entry name" value="P-type_ATPase_Mg"/>
    <property type="match status" value="1"/>
</dbReference>
<dbReference type="GO" id="GO:0015444">
    <property type="term" value="F:P-type magnesium transporter activity"/>
    <property type="evidence" value="ECO:0007669"/>
    <property type="project" value="UniProtKB-EC"/>
</dbReference>
<dbReference type="Gene3D" id="2.70.150.10">
    <property type="entry name" value="Calcium-transporting ATPase, cytoplasmic transduction domain A"/>
    <property type="match status" value="1"/>
</dbReference>
<dbReference type="InterPro" id="IPR023298">
    <property type="entry name" value="ATPase_P-typ_TM_dom_sf"/>
</dbReference>
<dbReference type="NCBIfam" id="TIGR01524">
    <property type="entry name" value="ATPase-IIIB_Mg"/>
    <property type="match status" value="1"/>
</dbReference>
<dbReference type="InterPro" id="IPR001757">
    <property type="entry name" value="P_typ_ATPase"/>
</dbReference>
<dbReference type="Proteomes" id="UP000279235">
    <property type="component" value="Unassembled WGS sequence"/>
</dbReference>
<reference evidence="20" key="1">
    <citation type="submission" date="2018-01" db="EMBL/GenBank/DDBJ databases">
        <authorList>
            <person name="Gaut B.S."/>
            <person name="Morton B.R."/>
            <person name="Clegg M.T."/>
            <person name="Duvall M.R."/>
        </authorList>
    </citation>
    <scope>NUCLEOTIDE SEQUENCE</scope>
    <source>
        <strain evidence="20">Lactococcus lactis</strain>
    </source>
</reference>
<feature type="transmembrane region" description="Helical" evidence="18">
    <location>
        <begin position="784"/>
        <end position="812"/>
    </location>
</feature>
<dbReference type="SUPFAM" id="SSF81653">
    <property type="entry name" value="Calcium ATPase, transduction domain A"/>
    <property type="match status" value="1"/>
</dbReference>
<keyword evidence="12" id="KW-0460">Magnesium</keyword>
<evidence type="ECO:0000256" key="8">
    <source>
        <dbReference type="ARBA" id="ARBA00022553"/>
    </source>
</evidence>
<dbReference type="InterPro" id="IPR006068">
    <property type="entry name" value="ATPase_P-typ_cation-transptr_C"/>
</dbReference>
<comment type="catalytic activity">
    <reaction evidence="17">
        <text>Mg(2+)(out) + ATP + H2O = Mg(2+)(in) + ADP + phosphate + H(+)</text>
        <dbReference type="Rhea" id="RHEA:10260"/>
        <dbReference type="ChEBI" id="CHEBI:15377"/>
        <dbReference type="ChEBI" id="CHEBI:15378"/>
        <dbReference type="ChEBI" id="CHEBI:18420"/>
        <dbReference type="ChEBI" id="CHEBI:30616"/>
        <dbReference type="ChEBI" id="CHEBI:43474"/>
        <dbReference type="ChEBI" id="CHEBI:456216"/>
        <dbReference type="EC" id="7.2.2.14"/>
    </reaction>
</comment>
<keyword evidence="10" id="KW-0547">Nucleotide-binding</keyword>
<dbReference type="Pfam" id="PF00690">
    <property type="entry name" value="Cation_ATPase_N"/>
    <property type="match status" value="1"/>
</dbReference>
<evidence type="ECO:0000256" key="5">
    <source>
        <dbReference type="ARBA" id="ARBA00013555"/>
    </source>
</evidence>
<dbReference type="AlphaFoldDB" id="A0A2X0R2L8"/>
<dbReference type="GO" id="GO:0046872">
    <property type="term" value="F:metal ion binding"/>
    <property type="evidence" value="ECO:0007669"/>
    <property type="project" value="UniProtKB-KW"/>
</dbReference>
<dbReference type="SFLD" id="SFLDG00002">
    <property type="entry name" value="C1.7:_P-type_atpase_like"/>
    <property type="match status" value="1"/>
</dbReference>
<dbReference type="InterPro" id="IPR044492">
    <property type="entry name" value="P_typ_ATPase_HD_dom"/>
</dbReference>
<evidence type="ECO:0000256" key="15">
    <source>
        <dbReference type="ARBA" id="ARBA00023136"/>
    </source>
</evidence>
<keyword evidence="15 18" id="KW-0472">Membrane</keyword>
<evidence type="ECO:0000256" key="10">
    <source>
        <dbReference type="ARBA" id="ARBA00022741"/>
    </source>
</evidence>
<dbReference type="InterPro" id="IPR008250">
    <property type="entry name" value="ATPase_P-typ_transduc_dom_A_sf"/>
</dbReference>
<keyword evidence="23" id="KW-0479">Metal-binding</keyword>
<dbReference type="NCBIfam" id="TIGR01494">
    <property type="entry name" value="ATPase_P-type"/>
    <property type="match status" value="3"/>
</dbReference>
<dbReference type="EC" id="7.2.2.14" evidence="4"/>
<evidence type="ECO:0000313" key="20">
    <source>
        <dbReference type="EMBL" id="SPB27108.1"/>
    </source>
</evidence>
<keyword evidence="9 18" id="KW-0812">Transmembrane</keyword>
<comment type="similarity">
    <text evidence="3">Belongs to the cation transport ATPase (P-type) (TC 3.A.3) family. Type IIIB subfamily.</text>
</comment>
<keyword evidence="11" id="KW-0067">ATP-binding</keyword>
<accession>A0A2X0R2L8</accession>
<feature type="transmembrane region" description="Helical" evidence="18">
    <location>
        <begin position="131"/>
        <end position="150"/>
    </location>
</feature>
<feature type="domain" description="Cation-transporting P-type ATPase N-terminal" evidence="19">
    <location>
        <begin position="48"/>
        <end position="121"/>
    </location>
</feature>
<dbReference type="GO" id="GO:0016887">
    <property type="term" value="F:ATP hydrolysis activity"/>
    <property type="evidence" value="ECO:0007669"/>
    <property type="project" value="InterPro"/>
</dbReference>
<evidence type="ECO:0000256" key="6">
    <source>
        <dbReference type="ARBA" id="ARBA00022475"/>
    </source>
</evidence>
<evidence type="ECO:0000256" key="14">
    <source>
        <dbReference type="ARBA" id="ARBA00022989"/>
    </source>
</evidence>
<comment type="function">
    <text evidence="1">Mediates magnesium influx to the cytosol.</text>
</comment>
<dbReference type="InterPro" id="IPR023214">
    <property type="entry name" value="HAD_sf"/>
</dbReference>
<dbReference type="InterPro" id="IPR004014">
    <property type="entry name" value="ATPase_P-typ_cation-transptr_N"/>
</dbReference>
<dbReference type="GO" id="GO:0005524">
    <property type="term" value="F:ATP binding"/>
    <property type="evidence" value="ECO:0007669"/>
    <property type="project" value="UniProtKB-KW"/>
</dbReference>
<feature type="transmembrane region" description="Helical" evidence="18">
    <location>
        <begin position="97"/>
        <end position="125"/>
    </location>
</feature>
<keyword evidence="21" id="KW-0378">Hydrolase</keyword>
<keyword evidence="23" id="KW-0002">3D-structure</keyword>
<dbReference type="InterPro" id="IPR006415">
    <property type="entry name" value="P-type_ATPase_IIIB"/>
</dbReference>
<dbReference type="InterPro" id="IPR036412">
    <property type="entry name" value="HAD-like_sf"/>
</dbReference>
<keyword evidence="7" id="KW-0997">Cell inner membrane</keyword>
<feature type="transmembrane region" description="Helical" evidence="18">
    <location>
        <begin position="899"/>
        <end position="917"/>
    </location>
</feature>
<gene>
    <name evidence="21" type="primary">mgtA</name>
    <name evidence="21" type="ORF">AMHIJAGA_01763</name>
</gene>
<dbReference type="Pfam" id="PF00122">
    <property type="entry name" value="E1-E2_ATPase"/>
    <property type="match status" value="1"/>
</dbReference>
<feature type="transmembrane region" description="Helical" evidence="18">
    <location>
        <begin position="325"/>
        <end position="349"/>
    </location>
</feature>
<evidence type="ECO:0000256" key="12">
    <source>
        <dbReference type="ARBA" id="ARBA00022842"/>
    </source>
</evidence>